<dbReference type="AlphaFoldDB" id="A0A409XJA0"/>
<organism evidence="2 3">
    <name type="scientific">Psilocybe cyanescens</name>
    <dbReference type="NCBI Taxonomy" id="93625"/>
    <lineage>
        <taxon>Eukaryota</taxon>
        <taxon>Fungi</taxon>
        <taxon>Dikarya</taxon>
        <taxon>Basidiomycota</taxon>
        <taxon>Agaricomycotina</taxon>
        <taxon>Agaricomycetes</taxon>
        <taxon>Agaricomycetidae</taxon>
        <taxon>Agaricales</taxon>
        <taxon>Agaricineae</taxon>
        <taxon>Strophariaceae</taxon>
        <taxon>Psilocybe</taxon>
    </lineage>
</organism>
<feature type="compositionally biased region" description="Pro residues" evidence="1">
    <location>
        <begin position="296"/>
        <end position="305"/>
    </location>
</feature>
<feature type="compositionally biased region" description="Low complexity" evidence="1">
    <location>
        <begin position="235"/>
        <end position="246"/>
    </location>
</feature>
<feature type="compositionally biased region" description="Polar residues" evidence="1">
    <location>
        <begin position="526"/>
        <end position="544"/>
    </location>
</feature>
<feature type="compositionally biased region" description="Basic and acidic residues" evidence="1">
    <location>
        <begin position="98"/>
        <end position="110"/>
    </location>
</feature>
<protein>
    <submittedName>
        <fullName evidence="2">Uncharacterized protein</fullName>
    </submittedName>
</protein>
<evidence type="ECO:0000313" key="3">
    <source>
        <dbReference type="Proteomes" id="UP000283269"/>
    </source>
</evidence>
<proteinExistence type="predicted"/>
<feature type="compositionally biased region" description="Low complexity" evidence="1">
    <location>
        <begin position="75"/>
        <end position="91"/>
    </location>
</feature>
<gene>
    <name evidence="2" type="ORF">CVT25_012128</name>
</gene>
<feature type="compositionally biased region" description="Low complexity" evidence="1">
    <location>
        <begin position="356"/>
        <end position="381"/>
    </location>
</feature>
<dbReference type="OrthoDB" id="2162994at2759"/>
<dbReference type="STRING" id="93625.A0A409XJA0"/>
<evidence type="ECO:0000256" key="1">
    <source>
        <dbReference type="SAM" id="MobiDB-lite"/>
    </source>
</evidence>
<feature type="compositionally biased region" description="Low complexity" evidence="1">
    <location>
        <begin position="313"/>
        <end position="327"/>
    </location>
</feature>
<feature type="compositionally biased region" description="Basic and acidic residues" evidence="1">
    <location>
        <begin position="492"/>
        <end position="502"/>
    </location>
</feature>
<feature type="compositionally biased region" description="Polar residues" evidence="1">
    <location>
        <begin position="736"/>
        <end position="746"/>
    </location>
</feature>
<reference evidence="2 3" key="1">
    <citation type="journal article" date="2018" name="Evol. Lett.">
        <title>Horizontal gene cluster transfer increased hallucinogenic mushroom diversity.</title>
        <authorList>
            <person name="Reynolds H.T."/>
            <person name="Vijayakumar V."/>
            <person name="Gluck-Thaler E."/>
            <person name="Korotkin H.B."/>
            <person name="Matheny P.B."/>
            <person name="Slot J.C."/>
        </authorList>
    </citation>
    <scope>NUCLEOTIDE SEQUENCE [LARGE SCALE GENOMIC DNA]</scope>
    <source>
        <strain evidence="2 3">2631</strain>
    </source>
</reference>
<keyword evidence="3" id="KW-1185">Reference proteome</keyword>
<feature type="compositionally biased region" description="Low complexity" evidence="1">
    <location>
        <begin position="38"/>
        <end position="49"/>
    </location>
</feature>
<dbReference type="Proteomes" id="UP000283269">
    <property type="component" value="Unassembled WGS sequence"/>
</dbReference>
<feature type="compositionally biased region" description="Polar residues" evidence="1">
    <location>
        <begin position="788"/>
        <end position="802"/>
    </location>
</feature>
<dbReference type="InParanoid" id="A0A409XJA0"/>
<comment type="caution">
    <text evidence="2">The sequence shown here is derived from an EMBL/GenBank/DDBJ whole genome shotgun (WGS) entry which is preliminary data.</text>
</comment>
<feature type="region of interest" description="Disordered" evidence="1">
    <location>
        <begin position="734"/>
        <end position="802"/>
    </location>
</feature>
<dbReference type="EMBL" id="NHYD01001542">
    <property type="protein sequence ID" value="PPQ90808.1"/>
    <property type="molecule type" value="Genomic_DNA"/>
</dbReference>
<feature type="compositionally biased region" description="Pro residues" evidence="1">
    <location>
        <begin position="250"/>
        <end position="264"/>
    </location>
</feature>
<sequence length="802" mass="88972">MASTHQHHSRYSLPTVPQNSQNDFRLPSLKDLNFQYRSPSGTSQPPSQTELAAQQQDHPRHPAAWGRSAPPTNPSTTSVQSHPHQQQHTPPLSAGHEATPKVEYPSKHENGGYAHPGMPLSAQMASVPPPSVNITSLRNEDVPHSPHQPTQVKRRTLTETIAARDSHYAPQSYQYTGPPVGYPGVPGPPPHNTQPAPPPPPPPVSHEQMQHHSIPPGYTTYQQQQYVHPRPPVMHQQHPTHPQPTHSNPYPSPGPPPPAPPPQGPWSQQPQHPPHQHPSHQQPPPLPLQQQQQQQQPPPPPPPPQQQHHVQHPSHIPPHQQQQQQQQQPPPIPNNPPYGVSPHHLQHAPQPPPPQQQIQQHPPQQQQQPPHHFQQPPQQMPFARTTAIVPTNIDARPTYPTSEPERAPLTRPGDAMSEISNHCSTLYNFAYHWADMQKQHVPPPQPPQAELESMLRLAEELIRLLEEAKRANAPEIDQSRMSAPEAMQESPDDPRPPKRPWEDISQDDAVTNDQNSFPEFHLTPPSLKQQYASGGDSKPQTTAEQDMELIRTKRATTTAGANGPPGQPKSKYRKRSVSRPVFGQICLLDCSRLNSIRVFCSNSGLHLRASVIHVISEKRLNGGEALMERGLFAMLADFDIIKASTDGRRPLLDYAKLMRKRDKNGANGEAPQIDMETLRASARAAEIDKPSRSSKQASSRSHQSEPASPADVKQQTPQQHHQGTFQLMNMMAPAPEQSSSTMSNDSARAPPPQTHAGMPPASLPPPPWQNPPSSITPRLYAAPEHLQHQSFLRGSQHSAPSR</sequence>
<feature type="region of interest" description="Disordered" evidence="1">
    <location>
        <begin position="470"/>
        <end position="575"/>
    </location>
</feature>
<feature type="compositionally biased region" description="Polar residues" evidence="1">
    <location>
        <begin position="508"/>
        <end position="517"/>
    </location>
</feature>
<evidence type="ECO:0000313" key="2">
    <source>
        <dbReference type="EMBL" id="PPQ90808.1"/>
    </source>
</evidence>
<name>A0A409XJA0_PSICY</name>
<feature type="region of interest" description="Disordered" evidence="1">
    <location>
        <begin position="682"/>
        <end position="721"/>
    </location>
</feature>
<feature type="compositionally biased region" description="Pro residues" evidence="1">
    <location>
        <begin position="761"/>
        <end position="770"/>
    </location>
</feature>
<feature type="compositionally biased region" description="Pro residues" evidence="1">
    <location>
        <begin position="185"/>
        <end position="204"/>
    </location>
</feature>
<feature type="region of interest" description="Disordered" evidence="1">
    <location>
        <begin position="1"/>
        <end position="412"/>
    </location>
</feature>
<feature type="compositionally biased region" description="Basic residues" evidence="1">
    <location>
        <begin position="1"/>
        <end position="10"/>
    </location>
</feature>
<accession>A0A409XJA0</accession>